<evidence type="ECO:0000313" key="2">
    <source>
        <dbReference type="Proteomes" id="UP000199570"/>
    </source>
</evidence>
<dbReference type="AlphaFoldDB" id="A0A1H1FJH9"/>
<dbReference type="RefSeq" id="WP_090322384.1">
    <property type="nucleotide sequence ID" value="NZ_FNKJ01000003.1"/>
</dbReference>
<gene>
    <name evidence="1" type="ORF">SAMN04490195_2730</name>
</gene>
<dbReference type="OrthoDB" id="9947895at2"/>
<sequence>MARQLVLKAYHPWWFRFYVVAVNTFAYLIGMDVDEDKLKAQAKKATRYREIEPADEARP</sequence>
<evidence type="ECO:0000313" key="1">
    <source>
        <dbReference type="EMBL" id="SDR00889.1"/>
    </source>
</evidence>
<dbReference type="EMBL" id="FNKJ01000003">
    <property type="protein sequence ID" value="SDR00889.1"/>
    <property type="molecule type" value="Genomic_DNA"/>
</dbReference>
<protein>
    <submittedName>
        <fullName evidence="1">Uncharacterized protein</fullName>
    </submittedName>
</protein>
<keyword evidence="2" id="KW-1185">Reference proteome</keyword>
<reference evidence="2" key="1">
    <citation type="submission" date="2016-10" db="EMBL/GenBank/DDBJ databases">
        <authorList>
            <person name="Varghese N."/>
            <person name="Submissions S."/>
        </authorList>
    </citation>
    <scope>NUCLEOTIDE SEQUENCE [LARGE SCALE GENOMIC DNA]</scope>
    <source>
        <strain evidence="2">BS3775</strain>
    </source>
</reference>
<accession>A0A1H1FJH9</accession>
<proteinExistence type="predicted"/>
<organism evidence="1 2">
    <name type="scientific">Pseudomonas moorei</name>
    <dbReference type="NCBI Taxonomy" id="395599"/>
    <lineage>
        <taxon>Bacteria</taxon>
        <taxon>Pseudomonadati</taxon>
        <taxon>Pseudomonadota</taxon>
        <taxon>Gammaproteobacteria</taxon>
        <taxon>Pseudomonadales</taxon>
        <taxon>Pseudomonadaceae</taxon>
        <taxon>Pseudomonas</taxon>
    </lineage>
</organism>
<dbReference type="Proteomes" id="UP000199570">
    <property type="component" value="Unassembled WGS sequence"/>
</dbReference>
<name>A0A1H1FJH9_9PSED</name>